<keyword evidence="2" id="KW-0496">Mitochondrion</keyword>
<evidence type="ECO:0000256" key="1">
    <source>
        <dbReference type="SAM" id="MobiDB-lite"/>
    </source>
</evidence>
<feature type="compositionally biased region" description="Acidic residues" evidence="1">
    <location>
        <begin position="255"/>
        <end position="266"/>
    </location>
</feature>
<feature type="region of interest" description="Disordered" evidence="1">
    <location>
        <begin position="254"/>
        <end position="274"/>
    </location>
</feature>
<name>A0A0B4MZE7_9EUKA</name>
<proteinExistence type="predicted"/>
<dbReference type="AlphaFoldDB" id="A0A0B4MZE7"/>
<reference evidence="2" key="2">
    <citation type="submission" date="2014-04" db="EMBL/GenBank/DDBJ databases">
        <authorList>
            <person name="Fu C.-J."/>
            <person name="Sheikh S."/>
            <person name="Miao W."/>
            <person name="Andersson S.G.E."/>
            <person name="Baldauf S.L."/>
        </authorList>
    </citation>
    <scope>NUCLEOTIDE SEQUENCE</scope>
    <source>
        <strain evidence="2">ATCC MYA-3509</strain>
    </source>
</reference>
<evidence type="ECO:0000313" key="2">
    <source>
        <dbReference type="EMBL" id="AID52047.1"/>
    </source>
</evidence>
<dbReference type="GeneID" id="22974613"/>
<dbReference type="EMBL" id="KJ679272">
    <property type="protein sequence ID" value="AID52047.1"/>
    <property type="molecule type" value="Genomic_DNA"/>
</dbReference>
<keyword evidence="2" id="KW-0687">Ribonucleoprotein</keyword>
<dbReference type="RefSeq" id="YP_009117131.1">
    <property type="nucleotide sequence ID" value="NC_026286.1"/>
</dbReference>
<reference evidence="2" key="1">
    <citation type="journal article" date="2014" name="Genome Biol. Evol.">
        <title>Missing genes, multiple ORFs, and C-to-U type RNA editing in Acrasis kona (Heterolobosea, Excavata) mitochondrial DNA.</title>
        <authorList>
            <person name="Fu C.J."/>
            <person name="Sheikh S."/>
            <person name="Miao W."/>
            <person name="Andersson S.G."/>
            <person name="Baldauf S.L."/>
        </authorList>
    </citation>
    <scope>NUCLEOTIDE SEQUENCE</scope>
    <source>
        <strain evidence="2">ATCC MYA-3509</strain>
    </source>
</reference>
<gene>
    <name evidence="2" type="primary">rpl5</name>
</gene>
<dbReference type="GO" id="GO:0005840">
    <property type="term" value="C:ribosome"/>
    <property type="evidence" value="ECO:0007669"/>
    <property type="project" value="UniProtKB-KW"/>
</dbReference>
<geneLocation type="mitochondrion" evidence="2"/>
<accession>A0A0B4MZE7</accession>
<keyword evidence="2" id="KW-0689">Ribosomal protein</keyword>
<sequence>MNYNNFFLRFSMGVRLSEKNYKYLFNNKTNLLINTIYIIIKPNIRFSSIYKFINLLVISEKKMNNKYTYLLDDKLLSGKKTLKVASAVSLNNRNLLNNFINNFQYLYNKLMEDKLKYINSNNILERNKIFRENIKKILFLHFYHFDLDSYNYYDIISNTIYNTELFLKFNINRNYVSNCLLSACNFNFYDFNYMVESNYFILKSEEEYNSESENEDNIIVNENSIEYLLPKSFKMNLENIKNTSNMTVNVNDVDISSDEDNEDNEDNIVVNSNN</sequence>
<organism evidence="2">
    <name type="scientific">Acrasis kona</name>
    <dbReference type="NCBI Taxonomy" id="1008807"/>
    <lineage>
        <taxon>Eukaryota</taxon>
        <taxon>Discoba</taxon>
        <taxon>Heterolobosea</taxon>
        <taxon>Tetramitia</taxon>
        <taxon>Eutetramitia</taxon>
        <taxon>Acrasidae</taxon>
        <taxon>Acrasis</taxon>
    </lineage>
</organism>
<protein>
    <submittedName>
        <fullName evidence="2">Ribosomal protein L5</fullName>
    </submittedName>
</protein>